<evidence type="ECO:0000313" key="2">
    <source>
        <dbReference type="Proteomes" id="UP000077856"/>
    </source>
</evidence>
<evidence type="ECO:0000313" key="1">
    <source>
        <dbReference type="EMBL" id="AND43210.1"/>
    </source>
</evidence>
<proteinExistence type="predicted"/>
<organism evidence="1 2">
    <name type="scientific">Cytobacillus oceanisediminis 2691</name>
    <dbReference type="NCBI Taxonomy" id="1196031"/>
    <lineage>
        <taxon>Bacteria</taxon>
        <taxon>Bacillati</taxon>
        <taxon>Bacillota</taxon>
        <taxon>Bacilli</taxon>
        <taxon>Bacillales</taxon>
        <taxon>Bacillaceae</taxon>
        <taxon>Cytobacillus</taxon>
    </lineage>
</organism>
<dbReference type="RefSeq" id="WP_019380272.1">
    <property type="nucleotide sequence ID" value="NZ_CP015507.1"/>
</dbReference>
<protein>
    <submittedName>
        <fullName evidence="1">Uncharacterized protein</fullName>
    </submittedName>
</protein>
<dbReference type="EMBL" id="CP015507">
    <property type="protein sequence ID" value="AND43210.1"/>
    <property type="molecule type" value="Genomic_DNA"/>
</dbReference>
<dbReference type="Proteomes" id="UP000077856">
    <property type="component" value="Plasmid pBO1"/>
</dbReference>
<dbReference type="AlphaFoldDB" id="A0A160MIH0"/>
<reference evidence="1 2" key="1">
    <citation type="submission" date="2016-04" db="EMBL/GenBank/DDBJ databases">
        <title>Complete genome sequence of Bacillus oceanisediminis strain 2691.</title>
        <authorList>
            <person name="Jeong H."/>
            <person name="Kim H.J."/>
            <person name="Lee D.-W."/>
        </authorList>
    </citation>
    <scope>NUCLEOTIDE SEQUENCE [LARGE SCALE GENOMIC DNA]</scope>
    <source>
        <strain evidence="1 2">2691</strain>
        <plasmid evidence="2">pbo1</plasmid>
    </source>
</reference>
<geneLocation type="plasmid" evidence="2">
    <name>pbo1</name>
</geneLocation>
<accession>A0A160MIH0</accession>
<sequence length="67" mass="7858">MTNTEKIQKLLKSTSDIYCDDCLSEVLNIQPRQQVNQICNKFKKQGEIKREVKQCSYCSKDKLVNFI</sequence>
<keyword evidence="1" id="KW-0614">Plasmid</keyword>
<name>A0A160MIH0_9BACI</name>
<gene>
    <name evidence="1" type="ORF">A361_29050</name>
</gene>
<dbReference type="KEGG" id="bon:A361_29050"/>